<reference evidence="5" key="1">
    <citation type="journal article" date="2020" name="Nat. Commun.">
        <title>Genome sequence of the cluster root forming white lupin.</title>
        <authorList>
            <person name="Hufnagel B."/>
            <person name="Marques A."/>
            <person name="Soriano A."/>
            <person name="Marques L."/>
            <person name="Divol F."/>
            <person name="Doumas P."/>
            <person name="Sallet E."/>
            <person name="Mancinotti D."/>
            <person name="Carrere S."/>
            <person name="Marande W."/>
            <person name="Arribat S."/>
            <person name="Keller J."/>
            <person name="Huneau C."/>
            <person name="Blein T."/>
            <person name="Aime D."/>
            <person name="Laguerre M."/>
            <person name="Taylor J."/>
            <person name="Schubert V."/>
            <person name="Nelson M."/>
            <person name="Geu-Flores F."/>
            <person name="Crespi M."/>
            <person name="Gallardo-Guerrero K."/>
            <person name="Delaux P.-M."/>
            <person name="Salse J."/>
            <person name="Berges H."/>
            <person name="Guyot R."/>
            <person name="Gouzy J."/>
            <person name="Peret B."/>
        </authorList>
    </citation>
    <scope>NUCLEOTIDE SEQUENCE [LARGE SCALE GENOMIC DNA]</scope>
    <source>
        <strain evidence="5">cv. Amiga</strain>
    </source>
</reference>
<dbReference type="Pfam" id="PF01535">
    <property type="entry name" value="PPR"/>
    <property type="match status" value="4"/>
</dbReference>
<comment type="similarity">
    <text evidence="2">Belongs to the PPR family. PCMP-E subfamily.</text>
</comment>
<dbReference type="FunFam" id="1.25.40.10:FF:000090">
    <property type="entry name" value="Pentatricopeptide repeat-containing protein, chloroplastic"/>
    <property type="match status" value="1"/>
</dbReference>
<keyword evidence="5" id="KW-1185">Reference proteome</keyword>
<gene>
    <name evidence="4" type="ORF">Lalb_Chr11g0073341</name>
</gene>
<protein>
    <submittedName>
        <fullName evidence="4">Putative tetratricopeptide-like helical domain-containing protein</fullName>
    </submittedName>
</protein>
<dbReference type="Pfam" id="PF13041">
    <property type="entry name" value="PPR_2"/>
    <property type="match status" value="3"/>
</dbReference>
<dbReference type="InterPro" id="IPR002885">
    <property type="entry name" value="PPR_rpt"/>
</dbReference>
<dbReference type="InterPro" id="IPR046848">
    <property type="entry name" value="E_motif"/>
</dbReference>
<dbReference type="Proteomes" id="UP000447434">
    <property type="component" value="Chromosome 11"/>
</dbReference>
<dbReference type="OrthoDB" id="185373at2759"/>
<dbReference type="InterPro" id="IPR046960">
    <property type="entry name" value="PPR_At4g14850-like_plant"/>
</dbReference>
<dbReference type="InterPro" id="IPR011990">
    <property type="entry name" value="TPR-like_helical_dom_sf"/>
</dbReference>
<comment type="caution">
    <text evidence="4">The sequence shown here is derived from an EMBL/GenBank/DDBJ whole genome shotgun (WGS) entry which is preliminary data.</text>
</comment>
<accession>A0A6A4PSE4</accession>
<proteinExistence type="inferred from homology"/>
<feature type="repeat" description="PPR" evidence="3">
    <location>
        <begin position="233"/>
        <end position="268"/>
    </location>
</feature>
<feature type="repeat" description="PPR" evidence="3">
    <location>
        <begin position="132"/>
        <end position="166"/>
    </location>
</feature>
<organism evidence="4 5">
    <name type="scientific">Lupinus albus</name>
    <name type="common">White lupine</name>
    <name type="synonym">Lupinus termis</name>
    <dbReference type="NCBI Taxonomy" id="3870"/>
    <lineage>
        <taxon>Eukaryota</taxon>
        <taxon>Viridiplantae</taxon>
        <taxon>Streptophyta</taxon>
        <taxon>Embryophyta</taxon>
        <taxon>Tracheophyta</taxon>
        <taxon>Spermatophyta</taxon>
        <taxon>Magnoliopsida</taxon>
        <taxon>eudicotyledons</taxon>
        <taxon>Gunneridae</taxon>
        <taxon>Pentapetalae</taxon>
        <taxon>rosids</taxon>
        <taxon>fabids</taxon>
        <taxon>Fabales</taxon>
        <taxon>Fabaceae</taxon>
        <taxon>Papilionoideae</taxon>
        <taxon>50 kb inversion clade</taxon>
        <taxon>genistoids sensu lato</taxon>
        <taxon>core genistoids</taxon>
        <taxon>Genisteae</taxon>
        <taxon>Lupinus</taxon>
    </lineage>
</organism>
<dbReference type="NCBIfam" id="TIGR00756">
    <property type="entry name" value="PPR"/>
    <property type="match status" value="3"/>
</dbReference>
<name>A0A6A4PSE4_LUPAL</name>
<dbReference type="AlphaFoldDB" id="A0A6A4PSE4"/>
<evidence type="ECO:0000256" key="1">
    <source>
        <dbReference type="ARBA" id="ARBA00022737"/>
    </source>
</evidence>
<keyword evidence="1" id="KW-0677">Repeat</keyword>
<dbReference type="PANTHER" id="PTHR47926:SF525">
    <property type="entry name" value="EMB2261"/>
    <property type="match status" value="1"/>
</dbReference>
<dbReference type="EMBL" id="WOCE01000011">
    <property type="protein sequence ID" value="KAE9604581.1"/>
    <property type="molecule type" value="Genomic_DNA"/>
</dbReference>
<dbReference type="FunFam" id="1.25.40.10:FF:001535">
    <property type="entry name" value="Putative pentatricopeptide repeat-containing protein, mitochondrial"/>
    <property type="match status" value="1"/>
</dbReference>
<dbReference type="GO" id="GO:0009451">
    <property type="term" value="P:RNA modification"/>
    <property type="evidence" value="ECO:0007669"/>
    <property type="project" value="InterPro"/>
</dbReference>
<evidence type="ECO:0000313" key="5">
    <source>
        <dbReference type="Proteomes" id="UP000447434"/>
    </source>
</evidence>
<dbReference type="SUPFAM" id="SSF48452">
    <property type="entry name" value="TPR-like"/>
    <property type="match status" value="1"/>
</dbReference>
<dbReference type="GO" id="GO:0003723">
    <property type="term" value="F:RNA binding"/>
    <property type="evidence" value="ECO:0007669"/>
    <property type="project" value="InterPro"/>
</dbReference>
<evidence type="ECO:0000313" key="4">
    <source>
        <dbReference type="EMBL" id="KAE9604581.1"/>
    </source>
</evidence>
<evidence type="ECO:0000256" key="3">
    <source>
        <dbReference type="PROSITE-ProRule" id="PRU00708"/>
    </source>
</evidence>
<feature type="repeat" description="PPR" evidence="3">
    <location>
        <begin position="432"/>
        <end position="466"/>
    </location>
</feature>
<evidence type="ECO:0000256" key="2">
    <source>
        <dbReference type="ARBA" id="ARBA00061659"/>
    </source>
</evidence>
<dbReference type="Pfam" id="PF20431">
    <property type="entry name" value="E_motif"/>
    <property type="match status" value="1"/>
</dbReference>
<dbReference type="PANTHER" id="PTHR47926">
    <property type="entry name" value="PENTATRICOPEPTIDE REPEAT-CONTAINING PROTEIN"/>
    <property type="match status" value="1"/>
</dbReference>
<sequence length="629" mass="70184">MTLSTSTISPLMASFTSRLFPPSTKTSTMEMGSQILQYSKDGSLPQALKLLNTLNKNSSSHLNVKPVLYASLLQTCIKTTSFTHGTQLHAHVLKSGLQNDRFVGNSLLSLYFKLSPRISEARRVFDKLYVKDVISWTSMISGYVKVGEHHESLQLFFEMVDLGVEPNGFTLSSVIKACSELGYLKLGRCFHGVVINHGFDCNNVIISALIDMYGRNHAVGDARKLFDELPEPDAVCWTSVISAFARNDMFKEALDFFYVMHMDRGLESDGFTFGTLLAACANLGWLRQGKEVHAKVVTSGICGNVVVDSSLLDMYGKCGLVQWSRSIFDRMSFKNSVSWSAMLGVYCQNGECETVLNLVRERTVADLYSFGTIIRACSGLAAVRQGKEVHCQYVRKGGCGDVIVESAMVDLYAKCGCVDFAYRLFLNMQVRNLITWNSMIGGFAQNGRGEEALALFEDMIKEGVKPDYITFINVLFACSHTGLIDQGRKYFASMTEEYEIKPGVEHYNCMVDLLGRAELIEEAESLLENADCRHDQSLWAVLLGACTKCSDYLTAERVARKMIELDPNFHLSYVLLGNIYRAVGRWNDALEIRKLMEDRGVKKIPGKSWVDNENQKGSRLDLTKMIVAA</sequence>
<dbReference type="PROSITE" id="PS51375">
    <property type="entry name" value="PPR"/>
    <property type="match status" value="3"/>
</dbReference>
<dbReference type="Gene3D" id="1.25.40.10">
    <property type="entry name" value="Tetratricopeptide repeat domain"/>
    <property type="match status" value="4"/>
</dbReference>